<dbReference type="Gene3D" id="2.160.20.10">
    <property type="entry name" value="Single-stranded right-handed beta-helix, Pectin lyase-like"/>
    <property type="match status" value="1"/>
</dbReference>
<accession>A0A4V6NDC1</accession>
<dbReference type="InterPro" id="IPR039448">
    <property type="entry name" value="Beta_helix"/>
</dbReference>
<comment type="caution">
    <text evidence="4">The sequence shown here is derived from an EMBL/GenBank/DDBJ whole genome shotgun (WGS) entry which is preliminary data.</text>
</comment>
<proteinExistence type="predicted"/>
<dbReference type="Pfam" id="PF13229">
    <property type="entry name" value="Beta_helix"/>
    <property type="match status" value="1"/>
</dbReference>
<dbReference type="PANTHER" id="PTHR22625">
    <property type="entry name" value="PLEXIN"/>
    <property type="match status" value="1"/>
</dbReference>
<protein>
    <submittedName>
        <fullName evidence="4">Parallel beta-helix repeat protein</fullName>
    </submittedName>
</protein>
<keyword evidence="2" id="KW-0966">Cell projection</keyword>
<dbReference type="OrthoDB" id="237393at2"/>
<dbReference type="SUPFAM" id="SSF51126">
    <property type="entry name" value="Pectin lyase-like"/>
    <property type="match status" value="1"/>
</dbReference>
<dbReference type="InterPro" id="IPR012334">
    <property type="entry name" value="Pectin_lyas_fold"/>
</dbReference>
<dbReference type="InterPro" id="IPR013783">
    <property type="entry name" value="Ig-like_fold"/>
</dbReference>
<dbReference type="Gene3D" id="1.10.1330.10">
    <property type="entry name" value="Dockerin domain"/>
    <property type="match status" value="1"/>
</dbReference>
<dbReference type="SMART" id="SM00710">
    <property type="entry name" value="PbH1"/>
    <property type="match status" value="9"/>
</dbReference>
<feature type="domain" description="Dockerin" evidence="3">
    <location>
        <begin position="749"/>
        <end position="825"/>
    </location>
</feature>
<dbReference type="EMBL" id="SMFX01000001">
    <property type="protein sequence ID" value="TCK18886.1"/>
    <property type="molecule type" value="Genomic_DNA"/>
</dbReference>
<dbReference type="PROSITE" id="PS51766">
    <property type="entry name" value="DOCKERIN"/>
    <property type="match status" value="1"/>
</dbReference>
<name>A0A4V6NDC1_9GAMM</name>
<dbReference type="InterPro" id="IPR011050">
    <property type="entry name" value="Pectin_lyase_fold/virulence"/>
</dbReference>
<keyword evidence="5" id="KW-1185">Reference proteome</keyword>
<dbReference type="InterPro" id="IPR016134">
    <property type="entry name" value="Dockerin_dom"/>
</dbReference>
<evidence type="ECO:0000313" key="5">
    <source>
        <dbReference type="Proteomes" id="UP000295707"/>
    </source>
</evidence>
<dbReference type="Pfam" id="PF01833">
    <property type="entry name" value="TIG"/>
    <property type="match status" value="8"/>
</dbReference>
<dbReference type="PANTHER" id="PTHR22625:SF70">
    <property type="entry name" value="PLEXIN A, ISOFORM A"/>
    <property type="match status" value="1"/>
</dbReference>
<dbReference type="InterPro" id="IPR014756">
    <property type="entry name" value="Ig_E-set"/>
</dbReference>
<evidence type="ECO:0000259" key="3">
    <source>
        <dbReference type="PROSITE" id="PS51766"/>
    </source>
</evidence>
<evidence type="ECO:0000256" key="1">
    <source>
        <dbReference type="ARBA" id="ARBA00004316"/>
    </source>
</evidence>
<dbReference type="CDD" id="cd00102">
    <property type="entry name" value="IPT"/>
    <property type="match status" value="7"/>
</dbReference>
<dbReference type="InterPro" id="IPR036439">
    <property type="entry name" value="Dockerin_dom_sf"/>
</dbReference>
<dbReference type="InterPro" id="IPR025965">
    <property type="entry name" value="FlgD/Vpr_Ig-like"/>
</dbReference>
<dbReference type="GO" id="GO:0000272">
    <property type="term" value="P:polysaccharide catabolic process"/>
    <property type="evidence" value="ECO:0007669"/>
    <property type="project" value="InterPro"/>
</dbReference>
<gene>
    <name evidence="4" type="ORF">DFR30_2171</name>
</gene>
<dbReference type="SUPFAM" id="SSF81296">
    <property type="entry name" value="E set domains"/>
    <property type="match status" value="8"/>
</dbReference>
<comment type="subcellular location">
    <subcellularLocation>
        <location evidence="1">Cell projection</location>
    </subcellularLocation>
</comment>
<dbReference type="Gene3D" id="2.60.40.4070">
    <property type="match status" value="2"/>
</dbReference>
<dbReference type="InterPro" id="IPR022441">
    <property type="entry name" value="Para_beta_helix_rpt-2"/>
</dbReference>
<dbReference type="InterPro" id="IPR006626">
    <property type="entry name" value="PbH1"/>
</dbReference>
<dbReference type="InterPro" id="IPR002909">
    <property type="entry name" value="IPT_dom"/>
</dbReference>
<evidence type="ECO:0000313" key="4">
    <source>
        <dbReference type="EMBL" id="TCK18886.1"/>
    </source>
</evidence>
<dbReference type="SMART" id="SM00429">
    <property type="entry name" value="IPT"/>
    <property type="match status" value="8"/>
</dbReference>
<sequence length="1775" mass="180882">MTNHALDKVTPSATLMDAMVCISRNAALRLFRSNLLQFLVICFLWAPINAAAAVVVTPATGPIYGGATVTITGTGFVSDPVTEIYLGSSLATNLVIIDDTTLTVTTPVGPSAGPVAVDVFFQSMTNDYTANAYTYEDVSITSVTPSAGPLSGGTSVTILGNHFAAPLTVAFGPNQAVTVNVIDSQTLSVITPPESMTPGPVDVVVTLTSAMATATLANGFTYGQPSVTDILPTSGPLSGSTAITINGSGFSGVSTVDINIDGIPATGVTIVSDVVMTAITPSGMTLGPVDVDIQYDSGASGSTFLPGGFTYEDVTVTSATPSSGPILGGTTVTILGTLFSEPLTVTFDGVQATTVSVVDSQTLSVVTPPASMLAGLVDVVVSTTAPAATGTLINGFTYVQPTVSGVNPSNGPLYGGTPFAISGSGFSDITTVEIMVDRLSATGITIVDDNTITATTPQGLISGPTDINLQYDSGASGADFLAGAFTYDNISITSISPLQGPAGGGTQLRVEGSLFTSPMSVLIGGVSATDINVLDEGLLLVTTPSGVSSTTVDVSLSVPGTPVSATLANVFSYAASNIGSITPSTGSTQGGALVTINGSDMPNNATVSFGGVLATNVTLIDKDTLSAIAPPNSAGTITVSVSDASGTLNLPNAFTYVAPPPQISSISPSSGLAAGGSNVTISGSDFQSGLSATIGGQNLTALAYVDSNTVTGAVPVLPLGTADVTVTNSDGQSTTFPAGFNVVSQLPQVSNVAGDVAPYGAPDGALNAGDLVIMQQFVTGSKTPTAQELLVADVAPLNSPDGTLNVGDSLVLTRAVLGQITLNPISNGSGTPSVDSATPVSGQNPYVISGTALPNTTVSIYVNGVVQQQVTSDGSGVYTANVVLEDGQNAIYASADDGTGNITTTNQVQATYENNISRSQGGIVPTDTAWTAGSPPQAYRITSDLVITAGTRLTLQPGVVLEFDDNVGLVINGELQVLGSPEQPVTFTSSNQAAPVKGIWTGIQFGATSGNSVIDGAVIEWAVNGITASTASNLVVTNSNIRNYSVSGISFSGGSTGSITNNVINNFDQTGSGILVDQSSPLIDGNTLRNNLYGIDISSASPLVQNNVIQENVIGILIRGDNANPVVSGNTLAANTNYGVQVTGTGLDATNPQPVVSGNNLYGNATAGLYVTGYGSSSSVVLDVTNNWWGDATPVLGNQILVNAGDTPASAVDFSSPQTGISAGPVITGLTVTETYISPSISPGIKDSSTVSATLSEAANWSVNISGGTGIARTFNGSGTTVLANWDGRDNSAVVLPDGRYSVSINATSSSSGLSLVGSHNFTITVDNTVPVADLDYALQNATYQSVLSIPITGSAADTNPSSYQIEYGVGSAPSSWVVISNIQNKNVSSGVLANWAIADTSGLQIPNGLYSVRVTVNDLAGSSSTDVVTIGVQNSLLYNVSAVATTTIRPAFDEMASVSFSVLLPSTTVTYTISDERTGQVVRTLQQVYGASTSNTLAWDGKDDIGNYVPDEAYVYTLAALTGPELQSVTPVSYQNAFGGIIGDFNTSFDPIRNEFWNNNVTLLGLSRVTLCISGTNAQTFCEGTSTDGFKALDGVPFEGGLQIAYWDGYDPSGNPFSGNTYGFYAAAPIPLPINTILVKGTTPFISGENTAPNIEVKSNPYIVTHSYEEQTQIRFQLDQDSVVSVKLLPPGISDANDPSAQILVNAATLSAEVSPGVAQTHTAIWKGYDDSVPVPDTNNILVETEGTYTFTIEATSVVTGLTSIYRGAVTLYH</sequence>
<dbReference type="InterPro" id="IPR031148">
    <property type="entry name" value="Plexin"/>
</dbReference>
<organism evidence="4 5">
    <name type="scientific">Thiogranum longum</name>
    <dbReference type="NCBI Taxonomy" id="1537524"/>
    <lineage>
        <taxon>Bacteria</taxon>
        <taxon>Pseudomonadati</taxon>
        <taxon>Pseudomonadota</taxon>
        <taxon>Gammaproteobacteria</taxon>
        <taxon>Chromatiales</taxon>
        <taxon>Ectothiorhodospiraceae</taxon>
        <taxon>Thiogranum</taxon>
    </lineage>
</organism>
<dbReference type="RefSeq" id="WP_132973074.1">
    <property type="nucleotide sequence ID" value="NZ_SMFX01000001.1"/>
</dbReference>
<dbReference type="GO" id="GO:0042995">
    <property type="term" value="C:cell projection"/>
    <property type="evidence" value="ECO:0007669"/>
    <property type="project" value="UniProtKB-SubCell"/>
</dbReference>
<dbReference type="Pfam" id="PF13860">
    <property type="entry name" value="FlgD_ig"/>
    <property type="match status" value="1"/>
</dbReference>
<dbReference type="Proteomes" id="UP000295707">
    <property type="component" value="Unassembled WGS sequence"/>
</dbReference>
<dbReference type="NCBIfam" id="TIGR03804">
    <property type="entry name" value="para_beta_helix"/>
    <property type="match status" value="1"/>
</dbReference>
<dbReference type="Gene3D" id="2.60.40.10">
    <property type="entry name" value="Immunoglobulins"/>
    <property type="match status" value="9"/>
</dbReference>
<reference evidence="4 5" key="1">
    <citation type="submission" date="2019-03" db="EMBL/GenBank/DDBJ databases">
        <title>Genomic Encyclopedia of Type Strains, Phase IV (KMG-IV): sequencing the most valuable type-strain genomes for metagenomic binning, comparative biology and taxonomic classification.</title>
        <authorList>
            <person name="Goeker M."/>
        </authorList>
    </citation>
    <scope>NUCLEOTIDE SEQUENCE [LARGE SCALE GENOMIC DNA]</scope>
    <source>
        <strain evidence="4 5">DSM 19610</strain>
    </source>
</reference>
<evidence type="ECO:0000256" key="2">
    <source>
        <dbReference type="ARBA" id="ARBA00023273"/>
    </source>
</evidence>
<dbReference type="GO" id="GO:0017154">
    <property type="term" value="F:semaphorin receptor activity"/>
    <property type="evidence" value="ECO:0007669"/>
    <property type="project" value="InterPro"/>
</dbReference>